<feature type="chain" id="PRO_5012723879" evidence="9">
    <location>
        <begin position="26"/>
        <end position="180"/>
    </location>
</feature>
<protein>
    <submittedName>
        <fullName evidence="10">CLUMA_CG019606, isoform A</fullName>
    </submittedName>
</protein>
<feature type="signal peptide" evidence="9">
    <location>
        <begin position="1"/>
        <end position="25"/>
    </location>
</feature>
<dbReference type="SUPFAM" id="SSF57302">
    <property type="entry name" value="Snake toxin-like"/>
    <property type="match status" value="1"/>
</dbReference>
<dbReference type="OrthoDB" id="6331233at2759"/>
<proteinExistence type="predicted"/>
<gene>
    <name evidence="10" type="ORF">CLUMA_CG019606</name>
</gene>
<dbReference type="InterPro" id="IPR045860">
    <property type="entry name" value="Snake_toxin-like_sf"/>
</dbReference>
<evidence type="ECO:0000256" key="6">
    <source>
        <dbReference type="ARBA" id="ARBA00023136"/>
    </source>
</evidence>
<keyword evidence="2" id="KW-0336">GPI-anchor</keyword>
<evidence type="ECO:0000256" key="4">
    <source>
        <dbReference type="ARBA" id="ARBA00022729"/>
    </source>
</evidence>
<keyword evidence="8" id="KW-0449">Lipoprotein</keyword>
<keyword evidence="6" id="KW-0472">Membrane</keyword>
<keyword evidence="4 9" id="KW-0732">Signal</keyword>
<dbReference type="CDD" id="cd00117">
    <property type="entry name" value="TFP"/>
    <property type="match status" value="1"/>
</dbReference>
<evidence type="ECO:0000256" key="7">
    <source>
        <dbReference type="ARBA" id="ARBA00023180"/>
    </source>
</evidence>
<evidence type="ECO:0000256" key="9">
    <source>
        <dbReference type="SAM" id="SignalP"/>
    </source>
</evidence>
<keyword evidence="3" id="KW-0812">Transmembrane</keyword>
<keyword evidence="11" id="KW-1185">Reference proteome</keyword>
<dbReference type="InterPro" id="IPR050975">
    <property type="entry name" value="Sleep_regulator"/>
</dbReference>
<evidence type="ECO:0000256" key="8">
    <source>
        <dbReference type="ARBA" id="ARBA00023288"/>
    </source>
</evidence>
<dbReference type="STRING" id="568069.A0A1J1J3C8"/>
<evidence type="ECO:0000256" key="1">
    <source>
        <dbReference type="ARBA" id="ARBA00004589"/>
    </source>
</evidence>
<sequence>MDKLARLLLAVSFLTIIEVIQKVSALRCYSCSITSQDSDTKCLNDPISVEGQSVVNCNKKYCTILRQELKDPPGRINTFVRGCEEVPTLLDDVIDDPTFRTFYRSCSTDLCNVGDGVKSSSQENISPDGYSGENLLVPGLPFNSTSINQTPISLMVQILEASLEVLKSFEIPKNPQRAFP</sequence>
<accession>A0A1J1J3C8</accession>
<evidence type="ECO:0000313" key="11">
    <source>
        <dbReference type="Proteomes" id="UP000183832"/>
    </source>
</evidence>
<evidence type="ECO:0000256" key="3">
    <source>
        <dbReference type="ARBA" id="ARBA00022692"/>
    </source>
</evidence>
<dbReference type="AlphaFoldDB" id="A0A1J1J3C8"/>
<dbReference type="EMBL" id="CVRI01000067">
    <property type="protein sequence ID" value="CRL06864.1"/>
    <property type="molecule type" value="Genomic_DNA"/>
</dbReference>
<reference evidence="10 11" key="1">
    <citation type="submission" date="2015-04" db="EMBL/GenBank/DDBJ databases">
        <authorList>
            <person name="Syromyatnikov M.Y."/>
            <person name="Popov V.N."/>
        </authorList>
    </citation>
    <scope>NUCLEOTIDE SEQUENCE [LARGE SCALE GENOMIC DNA]</scope>
</reference>
<evidence type="ECO:0000313" key="10">
    <source>
        <dbReference type="EMBL" id="CRL06864.1"/>
    </source>
</evidence>
<keyword evidence="7" id="KW-0325">Glycoprotein</keyword>
<evidence type="ECO:0000256" key="2">
    <source>
        <dbReference type="ARBA" id="ARBA00022622"/>
    </source>
</evidence>
<keyword evidence="5" id="KW-1133">Transmembrane helix</keyword>
<name>A0A1J1J3C8_9DIPT</name>
<dbReference type="GO" id="GO:0098552">
    <property type="term" value="C:side of membrane"/>
    <property type="evidence" value="ECO:0007669"/>
    <property type="project" value="UniProtKB-KW"/>
</dbReference>
<organism evidence="10 11">
    <name type="scientific">Clunio marinus</name>
    <dbReference type="NCBI Taxonomy" id="568069"/>
    <lineage>
        <taxon>Eukaryota</taxon>
        <taxon>Metazoa</taxon>
        <taxon>Ecdysozoa</taxon>
        <taxon>Arthropoda</taxon>
        <taxon>Hexapoda</taxon>
        <taxon>Insecta</taxon>
        <taxon>Pterygota</taxon>
        <taxon>Neoptera</taxon>
        <taxon>Endopterygota</taxon>
        <taxon>Diptera</taxon>
        <taxon>Nematocera</taxon>
        <taxon>Chironomoidea</taxon>
        <taxon>Chironomidae</taxon>
        <taxon>Clunio</taxon>
    </lineage>
</organism>
<comment type="subcellular location">
    <subcellularLocation>
        <location evidence="1">Membrane</location>
        <topology evidence="1">Lipid-anchor</topology>
        <topology evidence="1">GPI-anchor</topology>
    </subcellularLocation>
</comment>
<dbReference type="Proteomes" id="UP000183832">
    <property type="component" value="Unassembled WGS sequence"/>
</dbReference>
<dbReference type="PANTHER" id="PTHR33562">
    <property type="entry name" value="ATILLA, ISOFORM B-RELATED-RELATED"/>
    <property type="match status" value="1"/>
</dbReference>
<evidence type="ECO:0000256" key="5">
    <source>
        <dbReference type="ARBA" id="ARBA00022989"/>
    </source>
</evidence>